<reference evidence="2" key="1">
    <citation type="submission" date="2015-07" db="EMBL/GenBank/DDBJ databases">
        <title>Genome sequencing of Sunxiuqinia dokdonensis strain SK.</title>
        <authorList>
            <person name="Ahn S."/>
            <person name="Kim B.-C."/>
        </authorList>
    </citation>
    <scope>NUCLEOTIDE SEQUENCE [LARGE SCALE GENOMIC DNA]</scope>
    <source>
        <strain evidence="2">SK</strain>
    </source>
</reference>
<name>A0A0L8V6I4_9BACT</name>
<dbReference type="PROSITE" id="PS51257">
    <property type="entry name" value="PROKAR_LIPOPROTEIN"/>
    <property type="match status" value="1"/>
</dbReference>
<comment type="caution">
    <text evidence="1">The sequence shown here is derived from an EMBL/GenBank/DDBJ whole genome shotgun (WGS) entry which is preliminary data.</text>
</comment>
<sequence>MKFVNDLIIFQFQYGAIGGCGGLTAGASGSEFQFQYGAIGGNYQRSFPETYAISIPVWCDWW</sequence>
<organism evidence="1 2">
    <name type="scientific">Sunxiuqinia dokdonensis</name>
    <dbReference type="NCBI Taxonomy" id="1409788"/>
    <lineage>
        <taxon>Bacteria</taxon>
        <taxon>Pseudomonadati</taxon>
        <taxon>Bacteroidota</taxon>
        <taxon>Bacteroidia</taxon>
        <taxon>Marinilabiliales</taxon>
        <taxon>Prolixibacteraceae</taxon>
        <taxon>Sunxiuqinia</taxon>
    </lineage>
</organism>
<gene>
    <name evidence="1" type="ORF">NC99_30440</name>
</gene>
<accession>A0A0L8V6I4</accession>
<dbReference type="EMBL" id="LGIA01000171">
    <property type="protein sequence ID" value="KOH44051.1"/>
    <property type="molecule type" value="Genomic_DNA"/>
</dbReference>
<dbReference type="STRING" id="1409788.NC99_30440"/>
<protein>
    <submittedName>
        <fullName evidence="1">Uncharacterized protein</fullName>
    </submittedName>
</protein>
<proteinExistence type="predicted"/>
<evidence type="ECO:0000313" key="2">
    <source>
        <dbReference type="Proteomes" id="UP000036958"/>
    </source>
</evidence>
<evidence type="ECO:0000313" key="1">
    <source>
        <dbReference type="EMBL" id="KOH44051.1"/>
    </source>
</evidence>
<keyword evidence="2" id="KW-1185">Reference proteome</keyword>
<dbReference type="Proteomes" id="UP000036958">
    <property type="component" value="Unassembled WGS sequence"/>
</dbReference>
<dbReference type="AlphaFoldDB" id="A0A0L8V6I4"/>